<dbReference type="PROSITE" id="PS50109">
    <property type="entry name" value="HIS_KIN"/>
    <property type="match status" value="1"/>
</dbReference>
<dbReference type="PANTHER" id="PTHR43065:SF10">
    <property type="entry name" value="PEROXIDE STRESS-ACTIVATED HISTIDINE KINASE MAK3"/>
    <property type="match status" value="1"/>
</dbReference>
<keyword evidence="6" id="KW-0418">Kinase</keyword>
<dbReference type="GO" id="GO:0000155">
    <property type="term" value="F:phosphorelay sensor kinase activity"/>
    <property type="evidence" value="ECO:0007669"/>
    <property type="project" value="InterPro"/>
</dbReference>
<evidence type="ECO:0000259" key="9">
    <source>
        <dbReference type="PROSITE" id="PS50109"/>
    </source>
</evidence>
<evidence type="ECO:0000313" key="10">
    <source>
        <dbReference type="EMBL" id="RUQ30546.1"/>
    </source>
</evidence>
<dbReference type="OrthoDB" id="9815750at2"/>
<dbReference type="SMART" id="SM00387">
    <property type="entry name" value="HATPase_c"/>
    <property type="match status" value="1"/>
</dbReference>
<proteinExistence type="predicted"/>
<dbReference type="InterPro" id="IPR036890">
    <property type="entry name" value="HATPase_C_sf"/>
</dbReference>
<dbReference type="InterPro" id="IPR004358">
    <property type="entry name" value="Sig_transdc_His_kin-like_C"/>
</dbReference>
<keyword evidence="8" id="KW-0902">Two-component regulatory system</keyword>
<dbReference type="SUPFAM" id="SSF47384">
    <property type="entry name" value="Homodimeric domain of signal transducing histidine kinase"/>
    <property type="match status" value="1"/>
</dbReference>
<dbReference type="Pfam" id="PF00512">
    <property type="entry name" value="HisKA"/>
    <property type="match status" value="1"/>
</dbReference>
<protein>
    <recommendedName>
        <fullName evidence="2">histidine kinase</fullName>
        <ecNumber evidence="2">2.7.13.3</ecNumber>
    </recommendedName>
</protein>
<evidence type="ECO:0000256" key="5">
    <source>
        <dbReference type="ARBA" id="ARBA00022741"/>
    </source>
</evidence>
<dbReference type="InterPro" id="IPR003594">
    <property type="entry name" value="HATPase_dom"/>
</dbReference>
<dbReference type="Pfam" id="PF02518">
    <property type="entry name" value="HATPase_c"/>
    <property type="match status" value="1"/>
</dbReference>
<dbReference type="Gene3D" id="1.10.490.70">
    <property type="entry name" value="Histidine kinase N-terminal domain"/>
    <property type="match status" value="1"/>
</dbReference>
<dbReference type="CDD" id="cd00075">
    <property type="entry name" value="HATPase"/>
    <property type="match status" value="1"/>
</dbReference>
<dbReference type="Pfam" id="PF09385">
    <property type="entry name" value="HisK_N"/>
    <property type="match status" value="1"/>
</dbReference>
<evidence type="ECO:0000256" key="1">
    <source>
        <dbReference type="ARBA" id="ARBA00000085"/>
    </source>
</evidence>
<evidence type="ECO:0000256" key="6">
    <source>
        <dbReference type="ARBA" id="ARBA00022777"/>
    </source>
</evidence>
<keyword evidence="3" id="KW-0597">Phosphoprotein</keyword>
<dbReference type="SMART" id="SM00388">
    <property type="entry name" value="HisKA"/>
    <property type="match status" value="1"/>
</dbReference>
<dbReference type="InterPro" id="IPR003661">
    <property type="entry name" value="HisK_dim/P_dom"/>
</dbReference>
<dbReference type="PRINTS" id="PR00344">
    <property type="entry name" value="BCTRLSENSOR"/>
</dbReference>
<evidence type="ECO:0000256" key="7">
    <source>
        <dbReference type="ARBA" id="ARBA00022840"/>
    </source>
</evidence>
<dbReference type="CDD" id="cd00082">
    <property type="entry name" value="HisKA"/>
    <property type="match status" value="1"/>
</dbReference>
<keyword evidence="7" id="KW-0067">ATP-binding</keyword>
<dbReference type="InterPro" id="IPR005467">
    <property type="entry name" value="His_kinase_dom"/>
</dbReference>
<dbReference type="PANTHER" id="PTHR43065">
    <property type="entry name" value="SENSOR HISTIDINE KINASE"/>
    <property type="match status" value="1"/>
</dbReference>
<feature type="domain" description="Histidine kinase" evidence="9">
    <location>
        <begin position="162"/>
        <end position="368"/>
    </location>
</feature>
<organism evidence="10 11">
    <name type="scientific">Peribacillus cavernae</name>
    <dbReference type="NCBI Taxonomy" id="1674310"/>
    <lineage>
        <taxon>Bacteria</taxon>
        <taxon>Bacillati</taxon>
        <taxon>Bacillota</taxon>
        <taxon>Bacilli</taxon>
        <taxon>Bacillales</taxon>
        <taxon>Bacillaceae</taxon>
        <taxon>Peribacillus</taxon>
    </lineage>
</organism>
<evidence type="ECO:0000256" key="3">
    <source>
        <dbReference type="ARBA" id="ARBA00022553"/>
    </source>
</evidence>
<keyword evidence="11" id="KW-1185">Reference proteome</keyword>
<evidence type="ECO:0000256" key="2">
    <source>
        <dbReference type="ARBA" id="ARBA00012438"/>
    </source>
</evidence>
<dbReference type="Gene3D" id="3.30.565.10">
    <property type="entry name" value="Histidine kinase-like ATPase, C-terminal domain"/>
    <property type="match status" value="1"/>
</dbReference>
<evidence type="ECO:0000256" key="4">
    <source>
        <dbReference type="ARBA" id="ARBA00022679"/>
    </source>
</evidence>
<evidence type="ECO:0000313" key="11">
    <source>
        <dbReference type="Proteomes" id="UP000267430"/>
    </source>
</evidence>
<keyword evidence="4" id="KW-0808">Transferase</keyword>
<accession>A0A433HQB2</accession>
<dbReference type="Proteomes" id="UP000267430">
    <property type="component" value="Unassembled WGS sequence"/>
</dbReference>
<dbReference type="EC" id="2.7.13.3" evidence="2"/>
<dbReference type="Gene3D" id="1.10.287.130">
    <property type="match status" value="1"/>
</dbReference>
<comment type="catalytic activity">
    <reaction evidence="1">
        <text>ATP + protein L-histidine = ADP + protein N-phospho-L-histidine.</text>
        <dbReference type="EC" id="2.7.13.3"/>
    </reaction>
</comment>
<dbReference type="InterPro" id="IPR018984">
    <property type="entry name" value="Histidine_kinase_N"/>
</dbReference>
<evidence type="ECO:0000256" key="8">
    <source>
        <dbReference type="ARBA" id="ARBA00023012"/>
    </source>
</evidence>
<name>A0A433HQB2_9BACI</name>
<sequence>MVTAQLLADYLDKRFPAFFQDWQDSLFVSSDDIHFNRINGNGAEMYYLVKLNMVKPLSIEEIMNLAYKVAKERAEADINIGHFVYNVNKGRTLIIKHLNSSGFLLEDLDPYIEGTNNLFDQFCFYAVTKYTELKIQELHRKDSFIQQTHKDRLFFLGQMSSSFVHEFRNPLTSVIGFTKLLKNEIPNHKYIKIIERELEQLNYKITQFLHVSKKDILRKEKEDVFFSELFNEILDFLYPSIVDSDVEIIKDFEYTEKFEANKEELRQVFINIILNSIEALKQKETQRTITIHFHENDETVTIKISNNGPNISREMMEMIFEPFYTTKELGTGIGLYVCKQIIDKHNGKISCTSGEDFTSFIISLPKTAISHKPDPAASMLAKT</sequence>
<dbReference type="RefSeq" id="WP_126864568.1">
    <property type="nucleotide sequence ID" value="NZ_JAUSTX010000001.1"/>
</dbReference>
<dbReference type="InterPro" id="IPR036097">
    <property type="entry name" value="HisK_dim/P_sf"/>
</dbReference>
<dbReference type="GO" id="GO:0005524">
    <property type="term" value="F:ATP binding"/>
    <property type="evidence" value="ECO:0007669"/>
    <property type="project" value="UniProtKB-KW"/>
</dbReference>
<dbReference type="AlphaFoldDB" id="A0A433HQB2"/>
<dbReference type="SUPFAM" id="SSF55874">
    <property type="entry name" value="ATPase domain of HSP90 chaperone/DNA topoisomerase II/histidine kinase"/>
    <property type="match status" value="1"/>
</dbReference>
<gene>
    <name evidence="10" type="ORF">ELQ35_09465</name>
</gene>
<dbReference type="EMBL" id="RYZZ01000007">
    <property type="protein sequence ID" value="RUQ30546.1"/>
    <property type="molecule type" value="Genomic_DNA"/>
</dbReference>
<reference evidence="10 11" key="1">
    <citation type="submission" date="2018-12" db="EMBL/GenBank/DDBJ databases">
        <title>Bacillus chawlae sp. nov., Bacillus glennii sp. nov., and Bacillus saganii sp. nov. Isolated from the Vehicle Assembly Building at Kennedy Space Center where the Viking Spacecraft were Assembled.</title>
        <authorList>
            <person name="Seuylemezian A."/>
            <person name="Vaishampayan P."/>
        </authorList>
    </citation>
    <scope>NUCLEOTIDE SEQUENCE [LARGE SCALE GENOMIC DNA]</scope>
    <source>
        <strain evidence="10 11">L5</strain>
    </source>
</reference>
<keyword evidence="5" id="KW-0547">Nucleotide-binding</keyword>
<comment type="caution">
    <text evidence="10">The sequence shown here is derived from an EMBL/GenBank/DDBJ whole genome shotgun (WGS) entry which is preliminary data.</text>
</comment>